<accession>A0A833SJW8</accession>
<sequence length="215" mass="23940">MARSRHIVNGRDQESQDEFEADGGDVCCSGNVEIHFRRGVAKAGVRSSLPLRRQRGNQQLGYITVREDYDVIEGSAFNSRIISSDENDVSTESNTIVFTQLFAQGNPRFGGEPCAVVASDCVDEDELYPYHGSDSGSERIRKDISGAIVLTVSRQQDKSELAVVMRRSDILKLHCPEFSLSTFAQQEPEDGIVDWGKVMITTFREVLFANYHGVK</sequence>
<evidence type="ECO:0000313" key="3">
    <source>
        <dbReference type="EMBL" id="KAF4140188.1"/>
    </source>
</evidence>
<feature type="region of interest" description="Disordered" evidence="1">
    <location>
        <begin position="1"/>
        <end position="22"/>
    </location>
</feature>
<dbReference type="Proteomes" id="UP000704712">
    <property type="component" value="Unassembled WGS sequence"/>
</dbReference>
<organism evidence="2 4">
    <name type="scientific">Phytophthora infestans</name>
    <name type="common">Potato late blight agent</name>
    <name type="synonym">Botrytis infestans</name>
    <dbReference type="NCBI Taxonomy" id="4787"/>
    <lineage>
        <taxon>Eukaryota</taxon>
        <taxon>Sar</taxon>
        <taxon>Stramenopiles</taxon>
        <taxon>Oomycota</taxon>
        <taxon>Peronosporomycetes</taxon>
        <taxon>Peronosporales</taxon>
        <taxon>Peronosporaceae</taxon>
        <taxon>Phytophthora</taxon>
    </lineage>
</organism>
<dbReference type="EMBL" id="JAACNO010001486">
    <property type="protein sequence ID" value="KAF4140188.1"/>
    <property type="molecule type" value="Genomic_DNA"/>
</dbReference>
<evidence type="ECO:0000313" key="2">
    <source>
        <dbReference type="EMBL" id="KAF4028079.1"/>
    </source>
</evidence>
<comment type="caution">
    <text evidence="2">The sequence shown here is derived from an EMBL/GenBank/DDBJ whole genome shotgun (WGS) entry which is preliminary data.</text>
</comment>
<dbReference type="EMBL" id="WSZM01001160">
    <property type="protein sequence ID" value="KAF4028079.1"/>
    <property type="molecule type" value="Genomic_DNA"/>
</dbReference>
<reference evidence="2" key="1">
    <citation type="submission" date="2020-04" db="EMBL/GenBank/DDBJ databases">
        <title>Hybrid Assembly of Korean Phytophthora infestans isolates.</title>
        <authorList>
            <person name="Prokchorchik M."/>
            <person name="Lee Y."/>
            <person name="Seo J."/>
            <person name="Cho J.-H."/>
            <person name="Park Y.-E."/>
            <person name="Jang D.-C."/>
            <person name="Im J.-S."/>
            <person name="Choi J.-G."/>
            <person name="Park H.-J."/>
            <person name="Lee G.-B."/>
            <person name="Lee Y.-G."/>
            <person name="Hong S.-Y."/>
            <person name="Cho K."/>
            <person name="Sohn K.H."/>
        </authorList>
    </citation>
    <scope>NUCLEOTIDE SEQUENCE</scope>
    <source>
        <strain evidence="2">KR_1_A1</strain>
        <strain evidence="3">KR_2_A2</strain>
    </source>
</reference>
<gene>
    <name evidence="2" type="ORF">GN244_ATG20263</name>
    <name evidence="3" type="ORF">GN958_ATG10621</name>
</gene>
<dbReference type="AlphaFoldDB" id="A0A833SJW8"/>
<evidence type="ECO:0000256" key="1">
    <source>
        <dbReference type="SAM" id="MobiDB-lite"/>
    </source>
</evidence>
<proteinExistence type="predicted"/>
<protein>
    <submittedName>
        <fullName evidence="2">Uncharacterized protein</fullName>
    </submittedName>
</protein>
<dbReference type="Proteomes" id="UP000602510">
    <property type="component" value="Unassembled WGS sequence"/>
</dbReference>
<keyword evidence="4" id="KW-1185">Reference proteome</keyword>
<name>A0A833SJW8_PHYIN</name>
<evidence type="ECO:0000313" key="4">
    <source>
        <dbReference type="Proteomes" id="UP000602510"/>
    </source>
</evidence>